<evidence type="ECO:0000313" key="8">
    <source>
        <dbReference type="EMBL" id="GEN98352.1"/>
    </source>
</evidence>
<feature type="domain" description="EamA" evidence="7">
    <location>
        <begin position="8"/>
        <end position="139"/>
    </location>
</feature>
<comment type="similarity">
    <text evidence="2">Belongs to the drug/metabolite transporter (DMT) superfamily. 10 TMS drug/metabolite exporter (DME) (TC 2.A.7.3) family.</text>
</comment>
<feature type="transmembrane region" description="Helical" evidence="6">
    <location>
        <begin position="149"/>
        <end position="171"/>
    </location>
</feature>
<feature type="transmembrane region" description="Helical" evidence="6">
    <location>
        <begin position="97"/>
        <end position="117"/>
    </location>
</feature>
<dbReference type="InterPro" id="IPR037185">
    <property type="entry name" value="EmrE-like"/>
</dbReference>
<dbReference type="PANTHER" id="PTHR22911">
    <property type="entry name" value="ACYL-MALONYL CONDENSING ENZYME-RELATED"/>
    <property type="match status" value="1"/>
</dbReference>
<evidence type="ECO:0000256" key="1">
    <source>
        <dbReference type="ARBA" id="ARBA00004141"/>
    </source>
</evidence>
<feature type="domain" description="EamA" evidence="7">
    <location>
        <begin position="150"/>
        <end position="282"/>
    </location>
</feature>
<accession>A0A512AFC1</accession>
<keyword evidence="5 6" id="KW-0472">Membrane</keyword>
<dbReference type="RefSeq" id="WP_147157733.1">
    <property type="nucleotide sequence ID" value="NZ_BJYR01000001.1"/>
</dbReference>
<dbReference type="EMBL" id="BJYR01000001">
    <property type="protein sequence ID" value="GEN98352.1"/>
    <property type="molecule type" value="Genomic_DNA"/>
</dbReference>
<dbReference type="OrthoDB" id="148351at2"/>
<dbReference type="PANTHER" id="PTHR22911:SF6">
    <property type="entry name" value="SOLUTE CARRIER FAMILY 35 MEMBER G1"/>
    <property type="match status" value="1"/>
</dbReference>
<feature type="transmembrane region" description="Helical" evidence="6">
    <location>
        <begin position="38"/>
        <end position="56"/>
    </location>
</feature>
<organism evidence="8 9">
    <name type="scientific">Novosphingobium sediminis</name>
    <dbReference type="NCBI Taxonomy" id="707214"/>
    <lineage>
        <taxon>Bacteria</taxon>
        <taxon>Pseudomonadati</taxon>
        <taxon>Pseudomonadota</taxon>
        <taxon>Alphaproteobacteria</taxon>
        <taxon>Sphingomonadales</taxon>
        <taxon>Sphingomonadaceae</taxon>
        <taxon>Novosphingobium</taxon>
    </lineage>
</organism>
<gene>
    <name evidence="8" type="ORF">NSE01_01850</name>
</gene>
<proteinExistence type="inferred from homology"/>
<dbReference type="Proteomes" id="UP000321464">
    <property type="component" value="Unassembled WGS sequence"/>
</dbReference>
<keyword evidence="3 6" id="KW-0812">Transmembrane</keyword>
<keyword evidence="4 6" id="KW-1133">Transmembrane helix</keyword>
<evidence type="ECO:0000256" key="5">
    <source>
        <dbReference type="ARBA" id="ARBA00023136"/>
    </source>
</evidence>
<evidence type="ECO:0000256" key="3">
    <source>
        <dbReference type="ARBA" id="ARBA00022692"/>
    </source>
</evidence>
<feature type="transmembrane region" description="Helical" evidence="6">
    <location>
        <begin position="270"/>
        <end position="287"/>
    </location>
</feature>
<evidence type="ECO:0000256" key="2">
    <source>
        <dbReference type="ARBA" id="ARBA00009853"/>
    </source>
</evidence>
<dbReference type="AlphaFoldDB" id="A0A512AFC1"/>
<dbReference type="SUPFAM" id="SSF103481">
    <property type="entry name" value="Multidrug resistance efflux transporter EmrE"/>
    <property type="match status" value="2"/>
</dbReference>
<name>A0A512AFC1_9SPHN</name>
<comment type="subcellular location">
    <subcellularLocation>
        <location evidence="1">Membrane</location>
        <topology evidence="1">Multi-pass membrane protein</topology>
    </subcellularLocation>
</comment>
<feature type="transmembrane region" description="Helical" evidence="6">
    <location>
        <begin position="215"/>
        <end position="235"/>
    </location>
</feature>
<evidence type="ECO:0000313" key="9">
    <source>
        <dbReference type="Proteomes" id="UP000321464"/>
    </source>
</evidence>
<dbReference type="GO" id="GO:0016020">
    <property type="term" value="C:membrane"/>
    <property type="evidence" value="ECO:0007669"/>
    <property type="project" value="UniProtKB-SubCell"/>
</dbReference>
<comment type="caution">
    <text evidence="8">The sequence shown here is derived from an EMBL/GenBank/DDBJ whole genome shotgun (WGS) entry which is preliminary data.</text>
</comment>
<evidence type="ECO:0000259" key="7">
    <source>
        <dbReference type="Pfam" id="PF00892"/>
    </source>
</evidence>
<feature type="transmembrane region" description="Helical" evidence="6">
    <location>
        <begin position="183"/>
        <end position="209"/>
    </location>
</feature>
<dbReference type="Pfam" id="PF00892">
    <property type="entry name" value="EamA"/>
    <property type="match status" value="2"/>
</dbReference>
<protein>
    <recommendedName>
        <fullName evidence="7">EamA domain-containing protein</fullName>
    </recommendedName>
</protein>
<evidence type="ECO:0000256" key="4">
    <source>
        <dbReference type="ARBA" id="ARBA00022989"/>
    </source>
</evidence>
<feature type="transmembrane region" description="Helical" evidence="6">
    <location>
        <begin position="242"/>
        <end position="264"/>
    </location>
</feature>
<evidence type="ECO:0000256" key="6">
    <source>
        <dbReference type="SAM" id="Phobius"/>
    </source>
</evidence>
<sequence length="300" mass="31824">MRNQTRDGLLLALGGFAFLSTGDTLVKSMTGLWPGPAIAALRYVIGTLGLSALLYWREGWGGFRMERMGWHAVRGFGVAFSATTFFTAVQIMPIAEATAISFTSPMVTALLAAALIGEPMRRETWIASLVAFAGVLIVLRPNFAVIGPAAMLPLFAAVGMALLIIGNRAVLGRGSALSMQVNVAIFATLFLVLFTLIGHFSGIAMLHVGPPPWSVVAKSAIIAVTGSTAHALIYFATSRIGAATVAPMTYFQLIMAGFYGWLLFHEQPDATALLGAGIIISAGLYLWRAGQMKDEPQGTE</sequence>
<reference evidence="8 9" key="1">
    <citation type="submission" date="2019-07" db="EMBL/GenBank/DDBJ databases">
        <title>Whole genome shotgun sequence of Novosphingobium sediminis NBRC 106119.</title>
        <authorList>
            <person name="Hosoyama A."/>
            <person name="Uohara A."/>
            <person name="Ohji S."/>
            <person name="Ichikawa N."/>
        </authorList>
    </citation>
    <scope>NUCLEOTIDE SEQUENCE [LARGE SCALE GENOMIC DNA]</scope>
    <source>
        <strain evidence="8 9">NBRC 106119</strain>
    </source>
</reference>
<keyword evidence="9" id="KW-1185">Reference proteome</keyword>
<dbReference type="InterPro" id="IPR000620">
    <property type="entry name" value="EamA_dom"/>
</dbReference>
<feature type="transmembrane region" description="Helical" evidence="6">
    <location>
        <begin position="68"/>
        <end position="91"/>
    </location>
</feature>
<feature type="transmembrane region" description="Helical" evidence="6">
    <location>
        <begin position="124"/>
        <end position="143"/>
    </location>
</feature>